<keyword evidence="2" id="KW-0808">Transferase</keyword>
<organism evidence="2 3">
    <name type="scientific">Flavobacterium sufflavum</name>
    <dbReference type="NCBI Taxonomy" id="1921138"/>
    <lineage>
        <taxon>Bacteria</taxon>
        <taxon>Pseudomonadati</taxon>
        <taxon>Bacteroidota</taxon>
        <taxon>Flavobacteriia</taxon>
        <taxon>Flavobacteriales</taxon>
        <taxon>Flavobacteriaceae</taxon>
        <taxon>Flavobacterium</taxon>
    </lineage>
</organism>
<keyword evidence="3" id="KW-1185">Reference proteome</keyword>
<dbReference type="AlphaFoldDB" id="A0A3S2XHW6"/>
<name>A0A3S2XHW6_9FLAO</name>
<gene>
    <name evidence="2" type="ORF">EOD40_10560</name>
</gene>
<feature type="domain" description="Glycosyltransferase 2-like" evidence="1">
    <location>
        <begin position="41"/>
        <end position="149"/>
    </location>
</feature>
<accession>A0A3S2XHW6</accession>
<dbReference type="OrthoDB" id="1116632at2"/>
<dbReference type="SUPFAM" id="SSF53448">
    <property type="entry name" value="Nucleotide-diphospho-sugar transferases"/>
    <property type="match status" value="1"/>
</dbReference>
<evidence type="ECO:0000313" key="2">
    <source>
        <dbReference type="EMBL" id="RVT75888.1"/>
    </source>
</evidence>
<dbReference type="InterPro" id="IPR001173">
    <property type="entry name" value="Glyco_trans_2-like"/>
</dbReference>
<dbReference type="EMBL" id="SACJ01000005">
    <property type="protein sequence ID" value="RVT75888.1"/>
    <property type="molecule type" value="Genomic_DNA"/>
</dbReference>
<proteinExistence type="predicted"/>
<evidence type="ECO:0000313" key="3">
    <source>
        <dbReference type="Proteomes" id="UP000285211"/>
    </source>
</evidence>
<reference evidence="2 3" key="1">
    <citation type="submission" date="2019-01" db="EMBL/GenBank/DDBJ databases">
        <authorList>
            <person name="Chen W.-M."/>
        </authorList>
    </citation>
    <scope>NUCLEOTIDE SEQUENCE [LARGE SCALE GENOMIC DNA]</scope>
    <source>
        <strain evidence="2 3">BBQ-12</strain>
    </source>
</reference>
<dbReference type="RefSeq" id="WP_128195317.1">
    <property type="nucleotide sequence ID" value="NZ_SACJ01000005.1"/>
</dbReference>
<dbReference type="Gene3D" id="3.90.550.10">
    <property type="entry name" value="Spore Coat Polysaccharide Biosynthesis Protein SpsA, Chain A"/>
    <property type="match status" value="1"/>
</dbReference>
<sequence length="334" mass="38741">MRIGMNPQKQDNKIVLKTNHRIIVVVYIPDFKGYYKNIFEVFKLCLESIIVTKNDRCAVTVVNNASCLEVSEFIDANFKNGNIDCVIHHNENIGKIDAIIGAARGVREPLITMTDVDVLFKTAWQENVENVFMKIKNVGSVSPIATRNSLNYGTSSVFKSIFFRKVKFKLVPIPENFDANNKSLQSVNRKPEVSKNKLWPVIEKNDIKAIVGSGHQVITIRREILFKTVPTFPCFVPVGLDSEFKYVDEPINRSGGLRLATYNNYAYHMGNAVEDWMFDVQQDNLKNKQEIQNNQKPFQLPKENFNQPYYWWFCFWERVWIKLFKIFYKANKMG</sequence>
<dbReference type="Pfam" id="PF00535">
    <property type="entry name" value="Glycos_transf_2"/>
    <property type="match status" value="1"/>
</dbReference>
<dbReference type="Proteomes" id="UP000285211">
    <property type="component" value="Unassembled WGS sequence"/>
</dbReference>
<evidence type="ECO:0000259" key="1">
    <source>
        <dbReference type="Pfam" id="PF00535"/>
    </source>
</evidence>
<comment type="caution">
    <text evidence="2">The sequence shown here is derived from an EMBL/GenBank/DDBJ whole genome shotgun (WGS) entry which is preliminary data.</text>
</comment>
<protein>
    <submittedName>
        <fullName evidence="2">Glycosyltransferase family 2 protein</fullName>
    </submittedName>
</protein>
<dbReference type="GO" id="GO:0016740">
    <property type="term" value="F:transferase activity"/>
    <property type="evidence" value="ECO:0007669"/>
    <property type="project" value="UniProtKB-KW"/>
</dbReference>
<dbReference type="InterPro" id="IPR029044">
    <property type="entry name" value="Nucleotide-diphossugar_trans"/>
</dbReference>